<feature type="transmembrane region" description="Helical" evidence="1">
    <location>
        <begin position="261"/>
        <end position="278"/>
    </location>
</feature>
<organism evidence="2 3">
    <name type="scientific">Methylocaldum marinum</name>
    <dbReference type="NCBI Taxonomy" id="1432792"/>
    <lineage>
        <taxon>Bacteria</taxon>
        <taxon>Pseudomonadati</taxon>
        <taxon>Pseudomonadota</taxon>
        <taxon>Gammaproteobacteria</taxon>
        <taxon>Methylococcales</taxon>
        <taxon>Methylococcaceae</taxon>
        <taxon>Methylocaldum</taxon>
    </lineage>
</organism>
<dbReference type="KEGG" id="mmai:sS8_0261"/>
<protein>
    <submittedName>
        <fullName evidence="2">Uncharacterized protein</fullName>
    </submittedName>
</protein>
<dbReference type="EMBL" id="AP017928">
    <property type="protein sequence ID" value="BBA32229.1"/>
    <property type="molecule type" value="Genomic_DNA"/>
</dbReference>
<feature type="transmembrane region" description="Helical" evidence="1">
    <location>
        <begin position="171"/>
        <end position="191"/>
    </location>
</feature>
<gene>
    <name evidence="2" type="ORF">sS8_0261</name>
</gene>
<reference evidence="2 3" key="1">
    <citation type="submission" date="2016-12" db="EMBL/GenBank/DDBJ databases">
        <title>Genome sequencing of Methylocaldum marinum.</title>
        <authorList>
            <person name="Takeuchi M."/>
            <person name="Kamagata Y."/>
            <person name="Hiraoka S."/>
            <person name="Oshima K."/>
            <person name="Hattori M."/>
            <person name="Iwasaki W."/>
        </authorList>
    </citation>
    <scope>NUCLEOTIDE SEQUENCE [LARGE SCALE GENOMIC DNA]</scope>
    <source>
        <strain evidence="2 3">S8</strain>
    </source>
</reference>
<keyword evidence="1" id="KW-0472">Membrane</keyword>
<proteinExistence type="predicted"/>
<feature type="transmembrane region" description="Helical" evidence="1">
    <location>
        <begin position="236"/>
        <end position="255"/>
    </location>
</feature>
<dbReference type="Proteomes" id="UP000266313">
    <property type="component" value="Chromosome"/>
</dbReference>
<keyword evidence="1" id="KW-0812">Transmembrane</keyword>
<feature type="transmembrane region" description="Helical" evidence="1">
    <location>
        <begin position="127"/>
        <end position="150"/>
    </location>
</feature>
<feature type="transmembrane region" description="Helical" evidence="1">
    <location>
        <begin position="31"/>
        <end position="48"/>
    </location>
</feature>
<feature type="transmembrane region" description="Helical" evidence="1">
    <location>
        <begin position="197"/>
        <end position="216"/>
    </location>
</feature>
<sequence length="291" mass="31353">MSLGKLAGLFPLAAFGAVLGTSFENLAETGLLVKLSLLAFALVFGSILAKPITWLYSASLLGLAVTSIVYFDIPYGVWLAKTSSLVDIAPLLLCVSLLSLVFKEDPWIKSFGEMLNSPGKWAPYSKAVFSTMLVAPILNMGSIAVMSVALSRGELRQAHYARAVASGAATAMLWSPTFAPIALVMGFFPSIRWTGTLWVTLPVATLGLLIHGLVFAERDQRERTVCKRDSKSRSPYLPSIWLILFIALLTGLLTFSKVSSTQAISLAAASLVFFLLWFRGRSGSGHHCAAF</sequence>
<evidence type="ECO:0000313" key="3">
    <source>
        <dbReference type="Proteomes" id="UP000266313"/>
    </source>
</evidence>
<name>A0A286P3K7_9GAMM</name>
<evidence type="ECO:0000256" key="1">
    <source>
        <dbReference type="SAM" id="Phobius"/>
    </source>
</evidence>
<dbReference type="OrthoDB" id="3171527at2"/>
<evidence type="ECO:0000313" key="2">
    <source>
        <dbReference type="EMBL" id="BBA32229.1"/>
    </source>
</evidence>
<keyword evidence="1" id="KW-1133">Transmembrane helix</keyword>
<keyword evidence="3" id="KW-1185">Reference proteome</keyword>
<feature type="transmembrane region" description="Helical" evidence="1">
    <location>
        <begin position="54"/>
        <end position="73"/>
    </location>
</feature>
<dbReference type="AlphaFoldDB" id="A0A286P3K7"/>
<accession>A0A286P3K7</accession>
<dbReference type="RefSeq" id="WP_119628060.1">
    <property type="nucleotide sequence ID" value="NZ_AP017928.1"/>
</dbReference>